<dbReference type="SMART" id="SM00248">
    <property type="entry name" value="ANK"/>
    <property type="match status" value="3"/>
</dbReference>
<dbReference type="PROSITE" id="PS50088">
    <property type="entry name" value="ANK_REPEAT"/>
    <property type="match status" value="2"/>
</dbReference>
<reference evidence="4" key="1">
    <citation type="submission" date="2022-01" db="EMBL/GenBank/DDBJ databases">
        <authorList>
            <person name="King R."/>
        </authorList>
    </citation>
    <scope>NUCLEOTIDE SEQUENCE</scope>
</reference>
<keyword evidence="2 3" id="KW-0040">ANK repeat</keyword>
<keyword evidence="1" id="KW-0677">Repeat</keyword>
<dbReference type="Proteomes" id="UP001152798">
    <property type="component" value="Chromosome 5"/>
</dbReference>
<dbReference type="PROSITE" id="PS50297">
    <property type="entry name" value="ANK_REP_REGION"/>
    <property type="match status" value="2"/>
</dbReference>
<dbReference type="Pfam" id="PF12796">
    <property type="entry name" value="Ank_2"/>
    <property type="match status" value="1"/>
</dbReference>
<proteinExistence type="predicted"/>
<dbReference type="SUPFAM" id="SSF48403">
    <property type="entry name" value="Ankyrin repeat"/>
    <property type="match status" value="1"/>
</dbReference>
<sequence length="194" mass="20850">IYLLEDPHRYATTSRVRPSSSIETFTVEKEAKNSSLYRARSSSILETSKKSSSLKRNATAAKAEATKKLMKAAERGDIQTAVAAIAEGANVDQKDSVRRTPLHLAVVGGHEELVRRLLEAGADKDKRDSMGRTPLHYTALRGRVGCAQLLIDAGADPNPRDSSGLTPTALASMKHHSGVATILKRKGGQDCSIS</sequence>
<evidence type="ECO:0000313" key="4">
    <source>
        <dbReference type="EMBL" id="CAH1401284.1"/>
    </source>
</evidence>
<dbReference type="PRINTS" id="PR01415">
    <property type="entry name" value="ANKYRIN"/>
</dbReference>
<dbReference type="Gene3D" id="1.25.40.20">
    <property type="entry name" value="Ankyrin repeat-containing domain"/>
    <property type="match status" value="2"/>
</dbReference>
<protein>
    <submittedName>
        <fullName evidence="4">Uncharacterized protein</fullName>
    </submittedName>
</protein>
<dbReference type="InterPro" id="IPR036770">
    <property type="entry name" value="Ankyrin_rpt-contain_sf"/>
</dbReference>
<accession>A0A9P0HGA7</accession>
<organism evidence="4 5">
    <name type="scientific">Nezara viridula</name>
    <name type="common">Southern green stink bug</name>
    <name type="synonym">Cimex viridulus</name>
    <dbReference type="NCBI Taxonomy" id="85310"/>
    <lineage>
        <taxon>Eukaryota</taxon>
        <taxon>Metazoa</taxon>
        <taxon>Ecdysozoa</taxon>
        <taxon>Arthropoda</taxon>
        <taxon>Hexapoda</taxon>
        <taxon>Insecta</taxon>
        <taxon>Pterygota</taxon>
        <taxon>Neoptera</taxon>
        <taxon>Paraneoptera</taxon>
        <taxon>Hemiptera</taxon>
        <taxon>Heteroptera</taxon>
        <taxon>Panheteroptera</taxon>
        <taxon>Pentatomomorpha</taxon>
        <taxon>Pentatomoidea</taxon>
        <taxon>Pentatomidae</taxon>
        <taxon>Pentatominae</taxon>
        <taxon>Nezara</taxon>
    </lineage>
</organism>
<gene>
    <name evidence="4" type="ORF">NEZAVI_LOCUS10340</name>
</gene>
<dbReference type="PANTHER" id="PTHR24171:SF9">
    <property type="entry name" value="ANKYRIN REPEAT DOMAIN-CONTAINING PROTEIN 39"/>
    <property type="match status" value="1"/>
</dbReference>
<keyword evidence="5" id="KW-1185">Reference proteome</keyword>
<dbReference type="InterPro" id="IPR002110">
    <property type="entry name" value="Ankyrin_rpt"/>
</dbReference>
<feature type="repeat" description="ANK" evidence="3">
    <location>
        <begin position="130"/>
        <end position="162"/>
    </location>
</feature>
<evidence type="ECO:0000256" key="3">
    <source>
        <dbReference type="PROSITE-ProRule" id="PRU00023"/>
    </source>
</evidence>
<dbReference type="PANTHER" id="PTHR24171">
    <property type="entry name" value="ANKYRIN REPEAT DOMAIN-CONTAINING PROTEIN 39-RELATED"/>
    <property type="match status" value="1"/>
</dbReference>
<evidence type="ECO:0000256" key="2">
    <source>
        <dbReference type="ARBA" id="ARBA00023043"/>
    </source>
</evidence>
<evidence type="ECO:0000313" key="5">
    <source>
        <dbReference type="Proteomes" id="UP001152798"/>
    </source>
</evidence>
<dbReference type="EMBL" id="OV725081">
    <property type="protein sequence ID" value="CAH1401284.1"/>
    <property type="molecule type" value="Genomic_DNA"/>
</dbReference>
<name>A0A9P0HGA7_NEZVI</name>
<dbReference type="OrthoDB" id="539213at2759"/>
<dbReference type="AlphaFoldDB" id="A0A9P0HGA7"/>
<feature type="non-terminal residue" evidence="4">
    <location>
        <position position="1"/>
    </location>
</feature>
<feature type="repeat" description="ANK" evidence="3">
    <location>
        <begin position="97"/>
        <end position="129"/>
    </location>
</feature>
<evidence type="ECO:0000256" key="1">
    <source>
        <dbReference type="ARBA" id="ARBA00022737"/>
    </source>
</evidence>